<dbReference type="EMBL" id="BOMQ01000056">
    <property type="protein sequence ID" value="GIE51257.1"/>
    <property type="molecule type" value="Genomic_DNA"/>
</dbReference>
<accession>A0A919JKU6</accession>
<dbReference type="Proteomes" id="UP000647172">
    <property type="component" value="Unassembled WGS sequence"/>
</dbReference>
<evidence type="ECO:0000313" key="4">
    <source>
        <dbReference type="Proteomes" id="UP000647172"/>
    </source>
</evidence>
<protein>
    <recommendedName>
        <fullName evidence="2">DUF3592 domain-containing protein</fullName>
    </recommendedName>
</protein>
<keyword evidence="1" id="KW-1133">Transmembrane helix</keyword>
<dbReference type="InterPro" id="IPR021994">
    <property type="entry name" value="DUF3592"/>
</dbReference>
<dbReference type="Pfam" id="PF12158">
    <property type="entry name" value="DUF3592"/>
    <property type="match status" value="1"/>
</dbReference>
<keyword evidence="4" id="KW-1185">Reference proteome</keyword>
<keyword evidence="1" id="KW-0812">Transmembrane</keyword>
<feature type="transmembrane region" description="Helical" evidence="1">
    <location>
        <begin position="127"/>
        <end position="147"/>
    </location>
</feature>
<organism evidence="3 4">
    <name type="scientific">Actinoplanes nipponensis</name>
    <dbReference type="NCBI Taxonomy" id="135950"/>
    <lineage>
        <taxon>Bacteria</taxon>
        <taxon>Bacillati</taxon>
        <taxon>Actinomycetota</taxon>
        <taxon>Actinomycetes</taxon>
        <taxon>Micromonosporales</taxon>
        <taxon>Micromonosporaceae</taxon>
        <taxon>Actinoplanes</taxon>
    </lineage>
</organism>
<gene>
    <name evidence="3" type="ORF">Ani05nite_47910</name>
</gene>
<proteinExistence type="predicted"/>
<sequence length="157" mass="17142">MTSDGEDPARRWTWRLTATGLAISAALAVLAAGVFLAGEQQRRQIVAHGSAVRAVVTADHDDEFDHWYTVSYPARGATRSADLRYPWLLIDKWPVGRALTVYVDPDDPERIATADGYATPVWTSAPGFLAVLAVLAAFVSISGHVGGRRKRRRSRPS</sequence>
<feature type="domain" description="DUF3592" evidence="2">
    <location>
        <begin position="55"/>
        <end position="111"/>
    </location>
</feature>
<dbReference type="AlphaFoldDB" id="A0A919JKU6"/>
<dbReference type="RefSeq" id="WP_203771623.1">
    <property type="nucleotide sequence ID" value="NZ_BAAAYJ010000051.1"/>
</dbReference>
<reference evidence="3" key="1">
    <citation type="submission" date="2021-01" db="EMBL/GenBank/DDBJ databases">
        <title>Whole genome shotgun sequence of Actinoplanes nipponensis NBRC 14063.</title>
        <authorList>
            <person name="Komaki H."/>
            <person name="Tamura T."/>
        </authorList>
    </citation>
    <scope>NUCLEOTIDE SEQUENCE</scope>
    <source>
        <strain evidence="3">NBRC 14063</strain>
    </source>
</reference>
<evidence type="ECO:0000256" key="1">
    <source>
        <dbReference type="SAM" id="Phobius"/>
    </source>
</evidence>
<comment type="caution">
    <text evidence="3">The sequence shown here is derived from an EMBL/GenBank/DDBJ whole genome shotgun (WGS) entry which is preliminary data.</text>
</comment>
<evidence type="ECO:0000259" key="2">
    <source>
        <dbReference type="Pfam" id="PF12158"/>
    </source>
</evidence>
<keyword evidence="1" id="KW-0472">Membrane</keyword>
<feature type="transmembrane region" description="Helical" evidence="1">
    <location>
        <begin position="12"/>
        <end position="36"/>
    </location>
</feature>
<name>A0A919JKU6_9ACTN</name>
<evidence type="ECO:0000313" key="3">
    <source>
        <dbReference type="EMBL" id="GIE51257.1"/>
    </source>
</evidence>